<dbReference type="Pfam" id="PF00512">
    <property type="entry name" value="HisKA"/>
    <property type="match status" value="1"/>
</dbReference>
<dbReference type="Pfam" id="PF02518">
    <property type="entry name" value="HATPase_c"/>
    <property type="match status" value="1"/>
</dbReference>
<keyword evidence="4" id="KW-0597">Phosphoprotein</keyword>
<feature type="domain" description="Histidine kinase" evidence="11">
    <location>
        <begin position="224"/>
        <end position="433"/>
    </location>
</feature>
<dbReference type="PANTHER" id="PTHR45436">
    <property type="entry name" value="SENSOR HISTIDINE KINASE YKOH"/>
    <property type="match status" value="1"/>
</dbReference>
<evidence type="ECO:0000259" key="11">
    <source>
        <dbReference type="PROSITE" id="PS50109"/>
    </source>
</evidence>
<dbReference type="InterPro" id="IPR003594">
    <property type="entry name" value="HATPase_dom"/>
</dbReference>
<evidence type="ECO:0000256" key="9">
    <source>
        <dbReference type="ARBA" id="ARBA00023136"/>
    </source>
</evidence>
<keyword evidence="7 12" id="KW-0418">Kinase</keyword>
<keyword evidence="6 10" id="KW-0812">Transmembrane</keyword>
<dbReference type="InterPro" id="IPR036097">
    <property type="entry name" value="HisK_dim/P_sf"/>
</dbReference>
<keyword evidence="9 10" id="KW-0472">Membrane</keyword>
<comment type="subcellular location">
    <subcellularLocation>
        <location evidence="2">Membrane</location>
    </subcellularLocation>
</comment>
<evidence type="ECO:0000256" key="10">
    <source>
        <dbReference type="SAM" id="Phobius"/>
    </source>
</evidence>
<dbReference type="InterPro" id="IPR050428">
    <property type="entry name" value="TCS_sensor_his_kinase"/>
</dbReference>
<dbReference type="CDD" id="cd00082">
    <property type="entry name" value="HisKA"/>
    <property type="match status" value="1"/>
</dbReference>
<dbReference type="InterPro" id="IPR003661">
    <property type="entry name" value="HisK_dim/P_dom"/>
</dbReference>
<gene>
    <name evidence="12" type="primary">arlS</name>
    <name evidence="12" type="ORF">BN3087_840003</name>
</gene>
<organism evidence="12">
    <name type="scientific">Sulfurovum sp. enrichment culture clone C5</name>
    <dbReference type="NCBI Taxonomy" id="497650"/>
    <lineage>
        <taxon>Bacteria</taxon>
        <taxon>Pseudomonadati</taxon>
        <taxon>Campylobacterota</taxon>
        <taxon>Epsilonproteobacteria</taxon>
        <taxon>Campylobacterales</taxon>
        <taxon>Sulfurovaceae</taxon>
        <taxon>Sulfurovum</taxon>
        <taxon>environmental samples</taxon>
    </lineage>
</organism>
<dbReference type="GO" id="GO:0000155">
    <property type="term" value="F:phosphorelay sensor kinase activity"/>
    <property type="evidence" value="ECO:0007669"/>
    <property type="project" value="InterPro"/>
</dbReference>
<feature type="transmembrane region" description="Helical" evidence="10">
    <location>
        <begin position="144"/>
        <end position="167"/>
    </location>
</feature>
<dbReference type="PROSITE" id="PS50109">
    <property type="entry name" value="HIS_KIN"/>
    <property type="match status" value="1"/>
</dbReference>
<evidence type="ECO:0000256" key="5">
    <source>
        <dbReference type="ARBA" id="ARBA00022679"/>
    </source>
</evidence>
<evidence type="ECO:0000256" key="7">
    <source>
        <dbReference type="ARBA" id="ARBA00022777"/>
    </source>
</evidence>
<evidence type="ECO:0000256" key="6">
    <source>
        <dbReference type="ARBA" id="ARBA00022692"/>
    </source>
</evidence>
<dbReference type="Gene3D" id="1.10.287.130">
    <property type="match status" value="1"/>
</dbReference>
<sequence length="433" mass="49577">MFSKKSIRTNFLIQLSIAMAMLLMFFSTIIYAYINYTLDKRMDEQLLDHANYLFATYPNLEESITSQKEILRQTLNIDASIITADENSQIDAKIIKTKNKHNQHFIEIHIPYKTDKVTKTKKYLSIKSNVTESRELQTGVYKTILFVNIVGVLIIVIYAYFLSSMLLSPINTIRIKLSNMDEHMLKNIDVSSLPNEFYPVAKAINGLTSRIRNYIKYQKELFIGSAHELKTPLAVMKTKNQVTMLKKDLSIDQLKDAIKQNIISIDEMNKAVSSILEFGRQEGAHLEERQNIDIIEFLKRKMEGFKLLAESQKKNFKCDINPENLTINTQPLLLNQIVQNFVQNSFKFTPKNHNIWFNTKLLKDHFIIEVIDEGRGIEEGKDLFAPFVRSKDSSGVGLGLFLAQSAAEALGATITLKNRNDDKGTIARLILPI</sequence>
<dbReference type="InterPro" id="IPR004358">
    <property type="entry name" value="Sig_transdc_His_kin-like_C"/>
</dbReference>
<evidence type="ECO:0000256" key="2">
    <source>
        <dbReference type="ARBA" id="ARBA00004370"/>
    </source>
</evidence>
<feature type="transmembrane region" description="Helical" evidence="10">
    <location>
        <begin position="12"/>
        <end position="34"/>
    </location>
</feature>
<dbReference type="GO" id="GO:0005886">
    <property type="term" value="C:plasma membrane"/>
    <property type="evidence" value="ECO:0007669"/>
    <property type="project" value="TreeGrafter"/>
</dbReference>
<name>A0A0S4XQQ1_9BACT</name>
<evidence type="ECO:0000256" key="4">
    <source>
        <dbReference type="ARBA" id="ARBA00022553"/>
    </source>
</evidence>
<evidence type="ECO:0000256" key="1">
    <source>
        <dbReference type="ARBA" id="ARBA00000085"/>
    </source>
</evidence>
<dbReference type="Gene3D" id="3.30.565.10">
    <property type="entry name" value="Histidine kinase-like ATPase, C-terminal domain"/>
    <property type="match status" value="1"/>
</dbReference>
<dbReference type="EMBL" id="FAXN01000089">
    <property type="protein sequence ID" value="CUV66446.1"/>
    <property type="molecule type" value="Genomic_DNA"/>
</dbReference>
<evidence type="ECO:0000256" key="3">
    <source>
        <dbReference type="ARBA" id="ARBA00012438"/>
    </source>
</evidence>
<dbReference type="InterPro" id="IPR005467">
    <property type="entry name" value="His_kinase_dom"/>
</dbReference>
<protein>
    <recommendedName>
        <fullName evidence="3">histidine kinase</fullName>
        <ecNumber evidence="3">2.7.13.3</ecNumber>
    </recommendedName>
</protein>
<evidence type="ECO:0000313" key="12">
    <source>
        <dbReference type="EMBL" id="CUV66446.1"/>
    </source>
</evidence>
<reference evidence="12" key="1">
    <citation type="submission" date="2015-11" db="EMBL/GenBank/DDBJ databases">
        <authorList>
            <person name="Zhang Y."/>
            <person name="Guo Z."/>
        </authorList>
    </citation>
    <scope>NUCLEOTIDE SEQUENCE</scope>
    <source>
        <strain evidence="12">BN30871</strain>
    </source>
</reference>
<keyword evidence="5" id="KW-0808">Transferase</keyword>
<dbReference type="AlphaFoldDB" id="A0A0S4XQQ1"/>
<dbReference type="PRINTS" id="PR00344">
    <property type="entry name" value="BCTRLSENSOR"/>
</dbReference>
<keyword evidence="8 10" id="KW-1133">Transmembrane helix</keyword>
<dbReference type="SUPFAM" id="SSF47384">
    <property type="entry name" value="Homodimeric domain of signal transducing histidine kinase"/>
    <property type="match status" value="1"/>
</dbReference>
<dbReference type="SMART" id="SM00388">
    <property type="entry name" value="HisKA"/>
    <property type="match status" value="1"/>
</dbReference>
<dbReference type="SUPFAM" id="SSF55874">
    <property type="entry name" value="ATPase domain of HSP90 chaperone/DNA topoisomerase II/histidine kinase"/>
    <property type="match status" value="1"/>
</dbReference>
<accession>A0A0S4XQQ1</accession>
<comment type="catalytic activity">
    <reaction evidence="1">
        <text>ATP + protein L-histidine = ADP + protein N-phospho-L-histidine.</text>
        <dbReference type="EC" id="2.7.13.3"/>
    </reaction>
</comment>
<dbReference type="InterPro" id="IPR036890">
    <property type="entry name" value="HATPase_C_sf"/>
</dbReference>
<dbReference type="SMART" id="SM00387">
    <property type="entry name" value="HATPase_c"/>
    <property type="match status" value="1"/>
</dbReference>
<dbReference type="PANTHER" id="PTHR45436:SF5">
    <property type="entry name" value="SENSOR HISTIDINE KINASE TRCS"/>
    <property type="match status" value="1"/>
</dbReference>
<proteinExistence type="predicted"/>
<dbReference type="EC" id="2.7.13.3" evidence="3"/>
<evidence type="ECO:0000256" key="8">
    <source>
        <dbReference type="ARBA" id="ARBA00022989"/>
    </source>
</evidence>